<name>A0A2Z3JGU1_9DEIO</name>
<accession>A0A2Z3JGU1</accession>
<reference evidence="1 2" key="1">
    <citation type="submission" date="2018-05" db="EMBL/GenBank/DDBJ databases">
        <title>Complete Genome Sequence of Deinococcus sp. strain 17bor-2.</title>
        <authorList>
            <person name="Srinivasan S."/>
        </authorList>
    </citation>
    <scope>NUCLEOTIDE SEQUENCE [LARGE SCALE GENOMIC DNA]</scope>
    <source>
        <strain evidence="1 2">17bor-2</strain>
    </source>
</reference>
<proteinExistence type="predicted"/>
<dbReference type="KEGG" id="dez:DKM44_14040"/>
<dbReference type="AlphaFoldDB" id="A0A2Z3JGU1"/>
<keyword evidence="2" id="KW-1185">Reference proteome</keyword>
<dbReference type="RefSeq" id="WP_109827937.1">
    <property type="nucleotide sequence ID" value="NZ_CP029494.1"/>
</dbReference>
<gene>
    <name evidence="1" type="ORF">DKM44_14040</name>
</gene>
<protein>
    <submittedName>
        <fullName evidence="1">Uncharacterized protein</fullName>
    </submittedName>
</protein>
<evidence type="ECO:0000313" key="1">
    <source>
        <dbReference type="EMBL" id="AWN24212.1"/>
    </source>
</evidence>
<dbReference type="Proteomes" id="UP000245368">
    <property type="component" value="Chromosome"/>
</dbReference>
<organism evidence="1 2">
    <name type="scientific">Deinococcus irradiatisoli</name>
    <dbReference type="NCBI Taxonomy" id="2202254"/>
    <lineage>
        <taxon>Bacteria</taxon>
        <taxon>Thermotogati</taxon>
        <taxon>Deinococcota</taxon>
        <taxon>Deinococci</taxon>
        <taxon>Deinococcales</taxon>
        <taxon>Deinococcaceae</taxon>
        <taxon>Deinococcus</taxon>
    </lineage>
</organism>
<evidence type="ECO:0000313" key="2">
    <source>
        <dbReference type="Proteomes" id="UP000245368"/>
    </source>
</evidence>
<dbReference type="EMBL" id="CP029494">
    <property type="protein sequence ID" value="AWN24212.1"/>
    <property type="molecule type" value="Genomic_DNA"/>
</dbReference>
<sequence length="160" mass="17880">MTMPYTLKSADQQQDFLATPYAEWSDGQFMLAAQLTLDPTTNGGFPSEVQPEAVVQLMKVFPCPWLLVESESGALLCGMNPYNGQEGSLHLAARGFSVHNAIHLLRHFTDQFPNTQIYAFTIRPPYEAITRRLGFTLGARDGEVAIWKRPMMHHLAAGRN</sequence>